<evidence type="ECO:0000313" key="6">
    <source>
        <dbReference type="EMBL" id="MFI2234119.1"/>
    </source>
</evidence>
<reference evidence="6 7" key="1">
    <citation type="submission" date="2024-10" db="EMBL/GenBank/DDBJ databases">
        <title>The Natural Products Discovery Center: Release of the First 8490 Sequenced Strains for Exploring Actinobacteria Biosynthetic Diversity.</title>
        <authorList>
            <person name="Kalkreuter E."/>
            <person name="Kautsar S.A."/>
            <person name="Yang D."/>
            <person name="Bader C.D."/>
            <person name="Teijaro C.N."/>
            <person name="Fluegel L."/>
            <person name="Davis C.M."/>
            <person name="Simpson J.R."/>
            <person name="Lauterbach L."/>
            <person name="Steele A.D."/>
            <person name="Gui C."/>
            <person name="Meng S."/>
            <person name="Li G."/>
            <person name="Viehrig K."/>
            <person name="Ye F."/>
            <person name="Su P."/>
            <person name="Kiefer A.F."/>
            <person name="Nichols A."/>
            <person name="Cepeda A.J."/>
            <person name="Yan W."/>
            <person name="Fan B."/>
            <person name="Jiang Y."/>
            <person name="Adhikari A."/>
            <person name="Zheng C.-J."/>
            <person name="Schuster L."/>
            <person name="Cowan T.M."/>
            <person name="Smanski M.J."/>
            <person name="Chevrette M.G."/>
            <person name="De Carvalho L.P.S."/>
            <person name="Shen B."/>
        </authorList>
    </citation>
    <scope>NUCLEOTIDE SEQUENCE [LARGE SCALE GENOMIC DNA]</scope>
    <source>
        <strain evidence="6 7">NPDC019377</strain>
    </source>
</reference>
<dbReference type="PANTHER" id="PTHR43788:SF8">
    <property type="entry name" value="DNA-BINDING PROTEIN SMUBP-2"/>
    <property type="match status" value="1"/>
</dbReference>
<dbReference type="SUPFAM" id="SSF52540">
    <property type="entry name" value="P-loop containing nucleoside triphosphate hydrolases"/>
    <property type="match status" value="1"/>
</dbReference>
<evidence type="ECO:0000256" key="4">
    <source>
        <dbReference type="ARBA" id="ARBA00022840"/>
    </source>
</evidence>
<sequence>MFVVGDRVVYAATDLVRAARCEFALLRALDAELGTVGTPPGADGGRATAVLTGDVHETTAFDRVLGDIRQRYAGALIEIPRPGASPDPLGALSTAHTETLAAVGAGAPAALNPLVFDGEVFAPIDLLTRTAAGIRLHGVDTDGSGPVATALRLTVAAALFEQRSVRVDPLLSVYSEGGIHPVAFSDTRPVYLARRQRVTEILAEHSSELLPVQWGDPRFRACHRCAVCRAARAEARDLLLVAGMDLPTRAALRAAGVTTLDRLTTRTVTAPEIPPRLLSRLRAQAVVQLRQERSGRGEYVTADPSALDMLPAATPGDLALHVDEAAPGRLRIEIAARDTVRLTREIPLETPGGAPNSERRRELRAAGRRAFTDILAALTEPLLADPDLHIYHYTAAARTFLLHTGARLGFGEETVDVLLRAGTLVDLYPIFRGAFVAGSQTYALPAVAAVLDATSSSGAPTLLRLADRLREQVGEPPAVSPPELVPTLDRLLRETPAAQPSPTEAALAEFAARGHDPAPADPHRVAALTAALLGYHRREQQTAWWAHIDRLTYPPADWAAEPGVMVADSAAVDTKWHIGPGDTVRRFLRLTGRLVGPGLAPGTTVCVVYEPAGRAPRAVRTYGTATVLGSAVDTDFADTVRLEENLAPGADPHDELPVALAPALPEPALAAVDAMEDIGRHLLVSLPAIPATALFDLLTGRPPRLGTTAAESAGPQLPPAGDDPRAAITAALRDLDRSYLAVQAPTGTGRTAVLADVLAALVTEDNWRIGVVAPTAAPVENLLDAVVRAGVLPELVAKSESVAVAPEWLILEADRYPRFLANAIRGCVVGGTPADFTDPLRIPGDSLDLLVIADANAFPLAATAAVSVSARNLLLTGDPAARYDPDPGPHPEPVHTPALTWPSSGHVTLPATHGYFLGRTRRLHPRLSEALSPLYFEDRLRAYPPPAEPFADAVAPGIVTVPVDHHGNGTASDAEAREVLHQIRDLLGQRWDDGTGPRLLQPHDIVVVSPYRAQVGRIRSLLARARYEEVLVGTPDLLRGREAAVVLLSLAASSPEDSPVPVGALLSPALVHDSVGRARRRAVIVRSPLLTEFLPETLAELANISRFLRLDEH</sequence>
<proteinExistence type="predicted"/>
<keyword evidence="2" id="KW-0378">Hydrolase</keyword>
<organism evidence="6 7">
    <name type="scientific">Nocardia testacea</name>
    <dbReference type="NCBI Taxonomy" id="248551"/>
    <lineage>
        <taxon>Bacteria</taxon>
        <taxon>Bacillati</taxon>
        <taxon>Actinomycetota</taxon>
        <taxon>Actinomycetes</taxon>
        <taxon>Mycobacteriales</taxon>
        <taxon>Nocardiaceae</taxon>
        <taxon>Nocardia</taxon>
    </lineage>
</organism>
<feature type="domain" description="DNA2/NAM7 helicase-like C-terminal" evidence="5">
    <location>
        <begin position="970"/>
        <end position="1085"/>
    </location>
</feature>
<protein>
    <submittedName>
        <fullName evidence="6">AAA domain-containing protein</fullName>
    </submittedName>
</protein>
<dbReference type="Proteomes" id="UP001611494">
    <property type="component" value="Unassembled WGS sequence"/>
</dbReference>
<keyword evidence="4" id="KW-0067">ATP-binding</keyword>
<dbReference type="RefSeq" id="WP_397066713.1">
    <property type="nucleotide sequence ID" value="NZ_JBIRYL010000021.1"/>
</dbReference>
<evidence type="ECO:0000256" key="2">
    <source>
        <dbReference type="ARBA" id="ARBA00022801"/>
    </source>
</evidence>
<name>A0ABW7W5Q2_9NOCA</name>
<evidence type="ECO:0000313" key="7">
    <source>
        <dbReference type="Proteomes" id="UP001611494"/>
    </source>
</evidence>
<dbReference type="Gene3D" id="3.40.50.300">
    <property type="entry name" value="P-loop containing nucleotide triphosphate hydrolases"/>
    <property type="match status" value="2"/>
</dbReference>
<keyword evidence="1" id="KW-0547">Nucleotide-binding</keyword>
<evidence type="ECO:0000256" key="1">
    <source>
        <dbReference type="ARBA" id="ARBA00022741"/>
    </source>
</evidence>
<dbReference type="InterPro" id="IPR041679">
    <property type="entry name" value="DNA2/NAM7-like_C"/>
</dbReference>
<dbReference type="EMBL" id="JBIRYL010000021">
    <property type="protein sequence ID" value="MFI2234119.1"/>
    <property type="molecule type" value="Genomic_DNA"/>
</dbReference>
<accession>A0ABW7W5Q2</accession>
<evidence type="ECO:0000259" key="5">
    <source>
        <dbReference type="Pfam" id="PF13087"/>
    </source>
</evidence>
<keyword evidence="3" id="KW-0347">Helicase</keyword>
<keyword evidence="7" id="KW-1185">Reference proteome</keyword>
<dbReference type="PANTHER" id="PTHR43788">
    <property type="entry name" value="DNA2/NAM7 HELICASE FAMILY MEMBER"/>
    <property type="match status" value="1"/>
</dbReference>
<dbReference type="Pfam" id="PF13087">
    <property type="entry name" value="AAA_12"/>
    <property type="match status" value="1"/>
</dbReference>
<comment type="caution">
    <text evidence="6">The sequence shown here is derived from an EMBL/GenBank/DDBJ whole genome shotgun (WGS) entry which is preliminary data.</text>
</comment>
<evidence type="ECO:0000256" key="3">
    <source>
        <dbReference type="ARBA" id="ARBA00022806"/>
    </source>
</evidence>
<dbReference type="InterPro" id="IPR027417">
    <property type="entry name" value="P-loop_NTPase"/>
</dbReference>
<gene>
    <name evidence="6" type="ORF">ACH49Z_30150</name>
</gene>
<dbReference type="InterPro" id="IPR050534">
    <property type="entry name" value="Coronavir_polyprotein_1ab"/>
</dbReference>